<evidence type="ECO:0000256" key="13">
    <source>
        <dbReference type="SAM" id="Phobius"/>
    </source>
</evidence>
<evidence type="ECO:0000256" key="9">
    <source>
        <dbReference type="ARBA" id="ARBA00023033"/>
    </source>
</evidence>
<dbReference type="RefSeq" id="XP_004495852.1">
    <property type="nucleotide sequence ID" value="XM_004495795.3"/>
</dbReference>
<dbReference type="GO" id="GO:0016020">
    <property type="term" value="C:membrane"/>
    <property type="evidence" value="ECO:0007669"/>
    <property type="project" value="UniProtKB-SubCell"/>
</dbReference>
<reference evidence="14" key="1">
    <citation type="journal article" date="2013" name="Nat. Biotechnol.">
        <title>Draft genome sequence of chickpea (Cicer arietinum) provides a resource for trait improvement.</title>
        <authorList>
            <person name="Varshney R.K."/>
            <person name="Song C."/>
            <person name="Saxena R.K."/>
            <person name="Azam S."/>
            <person name="Yu S."/>
            <person name="Sharpe A.G."/>
            <person name="Cannon S."/>
            <person name="Baek J."/>
            <person name="Rosen B.D."/>
            <person name="Tar'an B."/>
            <person name="Millan T."/>
            <person name="Zhang X."/>
            <person name="Ramsay L.D."/>
            <person name="Iwata A."/>
            <person name="Wang Y."/>
            <person name="Nelson W."/>
            <person name="Farmer A.D."/>
            <person name="Gaur P.M."/>
            <person name="Soderlund C."/>
            <person name="Penmetsa R.V."/>
            <person name="Xu C."/>
            <person name="Bharti A.K."/>
            <person name="He W."/>
            <person name="Winter P."/>
            <person name="Zhao S."/>
            <person name="Hane J.K."/>
            <person name="Carrasquilla-Garcia N."/>
            <person name="Condie J.A."/>
            <person name="Upadhyaya H.D."/>
            <person name="Luo M.C."/>
            <person name="Thudi M."/>
            <person name="Gowda C.L."/>
            <person name="Singh N.P."/>
            <person name="Lichtenzveig J."/>
            <person name="Gali K.K."/>
            <person name="Rubio J."/>
            <person name="Nadarajan N."/>
            <person name="Dolezel J."/>
            <person name="Bansal K.C."/>
            <person name="Xu X."/>
            <person name="Edwards D."/>
            <person name="Zhang G."/>
            <person name="Kahl G."/>
            <person name="Gil J."/>
            <person name="Singh K.B."/>
            <person name="Datta S.K."/>
            <person name="Jackson S.A."/>
            <person name="Wang J."/>
            <person name="Cook D.R."/>
        </authorList>
    </citation>
    <scope>NUCLEOTIDE SEQUENCE [LARGE SCALE GENOMIC DNA]</scope>
    <source>
        <strain evidence="14">cv. CDC Frontier</strain>
    </source>
</reference>
<dbReference type="OrthoDB" id="1470350at2759"/>
<evidence type="ECO:0000256" key="8">
    <source>
        <dbReference type="ARBA" id="ARBA00023004"/>
    </source>
</evidence>
<dbReference type="STRING" id="3827.A0A1S2XX53"/>
<dbReference type="PaxDb" id="3827-XP_004495852.1"/>
<dbReference type="SUPFAM" id="SSF48264">
    <property type="entry name" value="Cytochrome P450"/>
    <property type="match status" value="1"/>
</dbReference>
<dbReference type="Gene3D" id="1.10.630.10">
    <property type="entry name" value="Cytochrome P450"/>
    <property type="match status" value="1"/>
</dbReference>
<proteinExistence type="inferred from homology"/>
<dbReference type="AlphaFoldDB" id="A0A1S2XX53"/>
<gene>
    <name evidence="15" type="primary">LOC101514124</name>
</gene>
<evidence type="ECO:0000313" key="15">
    <source>
        <dbReference type="RefSeq" id="XP_004495852.1"/>
    </source>
</evidence>
<dbReference type="InterPro" id="IPR001128">
    <property type="entry name" value="Cyt_P450"/>
</dbReference>
<dbReference type="PRINTS" id="PR00463">
    <property type="entry name" value="EP450I"/>
</dbReference>
<dbReference type="KEGG" id="cam:101514124"/>
<reference evidence="15" key="2">
    <citation type="submission" date="2025-08" db="UniProtKB">
        <authorList>
            <consortium name="RefSeq"/>
        </authorList>
    </citation>
    <scope>IDENTIFICATION</scope>
    <source>
        <tissue evidence="15">Etiolated seedlings</tissue>
    </source>
</reference>
<sequence length="518" mass="59590">MGYLIGVAMVSVITIMIVSKIWRIFVILFWRPYALTRHFRKQGVLGPPYSLVYGSLNDIKTMMNDERKNIMDTHSHDITQRVLPHYQIWSSLYGERFLYWYGTEPRICISDPELAKEILSNKFGFYSKPKQRPSIVTMIGQGIVLMEGLEWVKRRRILNPAFSMDRLKVMISRMAECTISMVDEWKKLAIEEKNKSKTIEMCEEFRKLTADIIAHTAFGSSFAHGRETFNAQTLLQKHCVASSSDVFIPGSQYFPSQTNIEIWKLDRKMKKSLECIIESRLQQYSESDKSYGDDLLGVMMDAEKTDGVLKLKMNEIMEECKTFFFAGHETTSNLLIWTVFLLSLHSDWQHKLRQEILQICGMQIPDADMLSKLKMVNMVLLEALRLYCPAIEIIRVASQDMKLGDLMIPRGTCLTIPVIMIQRNEKYWGEDANEFNPIRFINGVSKAAKHPNALLAFSVGPRNCIGQNFAMLEAKTVMALIIQRFSWSLSPDYQHAPANNLTLQPQHGLPIILKPLHL</sequence>
<evidence type="ECO:0000256" key="11">
    <source>
        <dbReference type="PIRSR" id="PIRSR602401-1"/>
    </source>
</evidence>
<accession>A0A1S2XX53</accession>
<keyword evidence="10 13" id="KW-0472">Membrane</keyword>
<dbReference type="InterPro" id="IPR002401">
    <property type="entry name" value="Cyt_P450_E_grp-I"/>
</dbReference>
<keyword evidence="4 13" id="KW-0812">Transmembrane</keyword>
<evidence type="ECO:0000256" key="12">
    <source>
        <dbReference type="RuleBase" id="RU000461"/>
    </source>
</evidence>
<evidence type="ECO:0000313" key="14">
    <source>
        <dbReference type="Proteomes" id="UP000087171"/>
    </source>
</evidence>
<keyword evidence="6 13" id="KW-1133">Transmembrane helix</keyword>
<feature type="binding site" description="axial binding residue" evidence="11">
    <location>
        <position position="464"/>
    </location>
    <ligand>
        <name>heme</name>
        <dbReference type="ChEBI" id="CHEBI:30413"/>
    </ligand>
    <ligandPart>
        <name>Fe</name>
        <dbReference type="ChEBI" id="CHEBI:18248"/>
    </ligandPart>
</feature>
<dbReference type="InterPro" id="IPR036396">
    <property type="entry name" value="Cyt_P450_sf"/>
</dbReference>
<keyword evidence="7 12" id="KW-0560">Oxidoreductase</keyword>
<comment type="subcellular location">
    <subcellularLocation>
        <location evidence="1">Membrane</location>
        <topology evidence="1">Single-pass membrane protein</topology>
    </subcellularLocation>
</comment>
<comment type="similarity">
    <text evidence="2 12">Belongs to the cytochrome P450 family.</text>
</comment>
<dbReference type="PROSITE" id="PS00086">
    <property type="entry name" value="CYTOCHROME_P450"/>
    <property type="match status" value="1"/>
</dbReference>
<name>A0A1S2XX53_CICAR</name>
<dbReference type="Pfam" id="PF00067">
    <property type="entry name" value="p450"/>
    <property type="match status" value="1"/>
</dbReference>
<comment type="cofactor">
    <cofactor evidence="11">
        <name>heme</name>
        <dbReference type="ChEBI" id="CHEBI:30413"/>
    </cofactor>
</comment>
<evidence type="ECO:0000256" key="5">
    <source>
        <dbReference type="ARBA" id="ARBA00022723"/>
    </source>
</evidence>
<dbReference type="GO" id="GO:0005506">
    <property type="term" value="F:iron ion binding"/>
    <property type="evidence" value="ECO:0007669"/>
    <property type="project" value="InterPro"/>
</dbReference>
<dbReference type="InterPro" id="IPR017972">
    <property type="entry name" value="Cyt_P450_CS"/>
</dbReference>
<evidence type="ECO:0000256" key="1">
    <source>
        <dbReference type="ARBA" id="ARBA00004167"/>
    </source>
</evidence>
<feature type="transmembrane region" description="Helical" evidence="13">
    <location>
        <begin position="6"/>
        <end position="30"/>
    </location>
</feature>
<evidence type="ECO:0000256" key="10">
    <source>
        <dbReference type="ARBA" id="ARBA00023136"/>
    </source>
</evidence>
<dbReference type="GO" id="GO:0004497">
    <property type="term" value="F:monooxygenase activity"/>
    <property type="evidence" value="ECO:0007669"/>
    <property type="project" value="UniProtKB-KW"/>
</dbReference>
<keyword evidence="5 11" id="KW-0479">Metal-binding</keyword>
<keyword evidence="14" id="KW-1185">Reference proteome</keyword>
<dbReference type="PRINTS" id="PR00385">
    <property type="entry name" value="P450"/>
</dbReference>
<dbReference type="eggNOG" id="KOG0157">
    <property type="taxonomic scope" value="Eukaryota"/>
</dbReference>
<evidence type="ECO:0000256" key="2">
    <source>
        <dbReference type="ARBA" id="ARBA00010617"/>
    </source>
</evidence>
<evidence type="ECO:0000256" key="3">
    <source>
        <dbReference type="ARBA" id="ARBA00022617"/>
    </source>
</evidence>
<keyword evidence="8 11" id="KW-0408">Iron</keyword>
<keyword evidence="9 12" id="KW-0503">Monooxygenase</keyword>
<evidence type="ECO:0000256" key="6">
    <source>
        <dbReference type="ARBA" id="ARBA00022989"/>
    </source>
</evidence>
<keyword evidence="3 11" id="KW-0349">Heme</keyword>
<evidence type="ECO:0000256" key="4">
    <source>
        <dbReference type="ARBA" id="ARBA00022692"/>
    </source>
</evidence>
<evidence type="ECO:0000256" key="7">
    <source>
        <dbReference type="ARBA" id="ARBA00023002"/>
    </source>
</evidence>
<organism evidence="14 15">
    <name type="scientific">Cicer arietinum</name>
    <name type="common">Chickpea</name>
    <name type="synonym">Garbanzo</name>
    <dbReference type="NCBI Taxonomy" id="3827"/>
    <lineage>
        <taxon>Eukaryota</taxon>
        <taxon>Viridiplantae</taxon>
        <taxon>Streptophyta</taxon>
        <taxon>Embryophyta</taxon>
        <taxon>Tracheophyta</taxon>
        <taxon>Spermatophyta</taxon>
        <taxon>Magnoliopsida</taxon>
        <taxon>eudicotyledons</taxon>
        <taxon>Gunneridae</taxon>
        <taxon>Pentapetalae</taxon>
        <taxon>rosids</taxon>
        <taxon>fabids</taxon>
        <taxon>Fabales</taxon>
        <taxon>Fabaceae</taxon>
        <taxon>Papilionoideae</taxon>
        <taxon>50 kb inversion clade</taxon>
        <taxon>NPAAA clade</taxon>
        <taxon>Hologalegina</taxon>
        <taxon>IRL clade</taxon>
        <taxon>Cicereae</taxon>
        <taxon>Cicer</taxon>
    </lineage>
</organism>
<dbReference type="FunFam" id="1.10.630.10:FF:000029">
    <property type="entry name" value="Cytochrome P450 734A1"/>
    <property type="match status" value="1"/>
</dbReference>
<protein>
    <submittedName>
        <fullName evidence="15">Cytochrome P450 709B1-like</fullName>
    </submittedName>
</protein>
<dbReference type="GO" id="GO:0016705">
    <property type="term" value="F:oxidoreductase activity, acting on paired donors, with incorporation or reduction of molecular oxygen"/>
    <property type="evidence" value="ECO:0007669"/>
    <property type="project" value="InterPro"/>
</dbReference>
<dbReference type="InterPro" id="IPR050665">
    <property type="entry name" value="Cytochrome_P450_Monooxygen"/>
</dbReference>
<dbReference type="PANTHER" id="PTHR24282:SF135">
    <property type="entry name" value="CYTOCHROME P450 709B2"/>
    <property type="match status" value="1"/>
</dbReference>
<dbReference type="PANTHER" id="PTHR24282">
    <property type="entry name" value="CYTOCHROME P450 FAMILY MEMBER"/>
    <property type="match status" value="1"/>
</dbReference>
<dbReference type="GeneID" id="101514124"/>
<dbReference type="GO" id="GO:0020037">
    <property type="term" value="F:heme binding"/>
    <property type="evidence" value="ECO:0007669"/>
    <property type="project" value="InterPro"/>
</dbReference>
<dbReference type="Proteomes" id="UP000087171">
    <property type="component" value="Chromosome Ca4"/>
</dbReference>